<organism evidence="1 2">
    <name type="scientific">Pogonophryne albipinna</name>
    <dbReference type="NCBI Taxonomy" id="1090488"/>
    <lineage>
        <taxon>Eukaryota</taxon>
        <taxon>Metazoa</taxon>
        <taxon>Chordata</taxon>
        <taxon>Craniata</taxon>
        <taxon>Vertebrata</taxon>
        <taxon>Euteleostomi</taxon>
        <taxon>Actinopterygii</taxon>
        <taxon>Neopterygii</taxon>
        <taxon>Teleostei</taxon>
        <taxon>Neoteleostei</taxon>
        <taxon>Acanthomorphata</taxon>
        <taxon>Eupercaria</taxon>
        <taxon>Perciformes</taxon>
        <taxon>Notothenioidei</taxon>
        <taxon>Pogonophryne</taxon>
    </lineage>
</organism>
<proteinExistence type="predicted"/>
<evidence type="ECO:0000313" key="1">
    <source>
        <dbReference type="EMBL" id="KAJ4922615.1"/>
    </source>
</evidence>
<protein>
    <submittedName>
        <fullName evidence="1">Uncharacterized protein</fullName>
    </submittedName>
</protein>
<dbReference type="EMBL" id="JAPTMU010000064">
    <property type="protein sequence ID" value="KAJ4922615.1"/>
    <property type="molecule type" value="Genomic_DNA"/>
</dbReference>
<reference evidence="1" key="1">
    <citation type="submission" date="2022-11" db="EMBL/GenBank/DDBJ databases">
        <title>Chromosome-level genome of Pogonophryne albipinna.</title>
        <authorList>
            <person name="Jo E."/>
        </authorList>
    </citation>
    <scope>NUCLEOTIDE SEQUENCE</scope>
    <source>
        <strain evidence="1">SGF0006</strain>
        <tissue evidence="1">Muscle</tissue>
    </source>
</reference>
<name>A0AAD6ADK1_9TELE</name>
<dbReference type="Proteomes" id="UP001219934">
    <property type="component" value="Unassembled WGS sequence"/>
</dbReference>
<keyword evidence="2" id="KW-1185">Reference proteome</keyword>
<accession>A0AAD6ADK1</accession>
<gene>
    <name evidence="1" type="ORF">JOQ06_027871</name>
</gene>
<dbReference type="AlphaFoldDB" id="A0AAD6ADK1"/>
<comment type="caution">
    <text evidence="1">The sequence shown here is derived from an EMBL/GenBank/DDBJ whole genome shotgun (WGS) entry which is preliminary data.</text>
</comment>
<sequence>MKEWRKVIIRHIWFTLKPSLMAPAAGVSEALTAALRRVALATAPCQAACVVNGRLGGGGRARGSRQKPPSVQHQAFIVPAESEEVVMVVLGFS</sequence>
<evidence type="ECO:0000313" key="2">
    <source>
        <dbReference type="Proteomes" id="UP001219934"/>
    </source>
</evidence>